<evidence type="ECO:0000313" key="5">
    <source>
        <dbReference type="Proteomes" id="UP000317494"/>
    </source>
</evidence>
<dbReference type="Proteomes" id="UP000317494">
    <property type="component" value="Unassembled WGS sequence"/>
</dbReference>
<dbReference type="GO" id="GO:0008270">
    <property type="term" value="F:zinc ion binding"/>
    <property type="evidence" value="ECO:0007669"/>
    <property type="project" value="UniProtKB-KW"/>
</dbReference>
<dbReference type="VEuPathDB" id="FungiDB:SeMB42_g07963"/>
<sequence>MKGSSNHWQHKLYDTMPKPKILALIAVQVMLCCIHPSTAGGCRGCYGNMPGSPCAVSEHIPRDSPVRPDRGTVGHYSSSHTVRGPYTEVGSSSSGLGDVSVGYAPHREGRTYDAETAMALLMRKVALIYAVFLPNAPAFVINDAAAVLRNELPQSLDLPHTRELLNFIREKGMRLENPPMAEALRHLDDFICADCITMRQSRIATPGTESINTYCTVCLEDVTDDDIGKILHCGHQFHPKCIDPWLMVDDKCPICGVQV</sequence>
<protein>
    <recommendedName>
        <fullName evidence="3">RING-type domain-containing protein</fullName>
    </recommendedName>
</protein>
<dbReference type="SUPFAM" id="SSF57850">
    <property type="entry name" value="RING/U-box"/>
    <property type="match status" value="1"/>
</dbReference>
<dbReference type="PANTHER" id="PTHR22765:SF434">
    <property type="entry name" value="GB|AAD18119.1-RELATED"/>
    <property type="match status" value="1"/>
</dbReference>
<dbReference type="Pfam" id="PF13639">
    <property type="entry name" value="zf-RING_2"/>
    <property type="match status" value="1"/>
</dbReference>
<evidence type="ECO:0000259" key="3">
    <source>
        <dbReference type="PROSITE" id="PS50089"/>
    </source>
</evidence>
<feature type="compositionally biased region" description="Basic and acidic residues" evidence="2">
    <location>
        <begin position="60"/>
        <end position="72"/>
    </location>
</feature>
<keyword evidence="1" id="KW-0479">Metal-binding</keyword>
<dbReference type="STRING" id="286115.A0A507BRY4"/>
<accession>A0A507BRY4</accession>
<reference evidence="4 5" key="1">
    <citation type="journal article" date="2019" name="Sci. Rep.">
        <title>Comparative genomics of chytrid fungi reveal insights into the obligate biotrophic and pathogenic lifestyle of Synchytrium endobioticum.</title>
        <authorList>
            <person name="van de Vossenberg B.T.L.H."/>
            <person name="Warris S."/>
            <person name="Nguyen H.D.T."/>
            <person name="van Gent-Pelzer M.P.E."/>
            <person name="Joly D.L."/>
            <person name="van de Geest H.C."/>
            <person name="Bonants P.J.M."/>
            <person name="Smith D.S."/>
            <person name="Levesque C.A."/>
            <person name="van der Lee T.A.J."/>
        </authorList>
    </citation>
    <scope>NUCLEOTIDE SEQUENCE [LARGE SCALE GENOMIC DNA]</scope>
    <source>
        <strain evidence="4 5">MB42</strain>
    </source>
</reference>
<comment type="caution">
    <text evidence="4">The sequence shown here is derived from an EMBL/GenBank/DDBJ whole genome shotgun (WGS) entry which is preliminary data.</text>
</comment>
<dbReference type="PROSITE" id="PS50089">
    <property type="entry name" value="ZF_RING_2"/>
    <property type="match status" value="1"/>
</dbReference>
<keyword evidence="5" id="KW-1185">Reference proteome</keyword>
<dbReference type="GO" id="GO:0006511">
    <property type="term" value="P:ubiquitin-dependent protein catabolic process"/>
    <property type="evidence" value="ECO:0007669"/>
    <property type="project" value="TreeGrafter"/>
</dbReference>
<dbReference type="EMBL" id="QEAN01000712">
    <property type="protein sequence ID" value="TPX30161.1"/>
    <property type="molecule type" value="Genomic_DNA"/>
</dbReference>
<dbReference type="SMART" id="SM00184">
    <property type="entry name" value="RING"/>
    <property type="match status" value="1"/>
</dbReference>
<dbReference type="GO" id="GO:0061630">
    <property type="term" value="F:ubiquitin protein ligase activity"/>
    <property type="evidence" value="ECO:0007669"/>
    <property type="project" value="TreeGrafter"/>
</dbReference>
<feature type="domain" description="RING-type" evidence="3">
    <location>
        <begin position="215"/>
        <end position="255"/>
    </location>
</feature>
<dbReference type="InterPro" id="IPR013083">
    <property type="entry name" value="Znf_RING/FYVE/PHD"/>
</dbReference>
<evidence type="ECO:0000313" key="4">
    <source>
        <dbReference type="EMBL" id="TPX30161.1"/>
    </source>
</evidence>
<organism evidence="4 5">
    <name type="scientific">Synchytrium endobioticum</name>
    <dbReference type="NCBI Taxonomy" id="286115"/>
    <lineage>
        <taxon>Eukaryota</taxon>
        <taxon>Fungi</taxon>
        <taxon>Fungi incertae sedis</taxon>
        <taxon>Chytridiomycota</taxon>
        <taxon>Chytridiomycota incertae sedis</taxon>
        <taxon>Chytridiomycetes</taxon>
        <taxon>Synchytriales</taxon>
        <taxon>Synchytriaceae</taxon>
        <taxon>Synchytrium</taxon>
    </lineage>
</organism>
<feature type="region of interest" description="Disordered" evidence="2">
    <location>
        <begin position="60"/>
        <end position="93"/>
    </location>
</feature>
<evidence type="ECO:0000256" key="1">
    <source>
        <dbReference type="PROSITE-ProRule" id="PRU00175"/>
    </source>
</evidence>
<dbReference type="Gene3D" id="3.30.40.10">
    <property type="entry name" value="Zinc/RING finger domain, C3HC4 (zinc finger)"/>
    <property type="match status" value="1"/>
</dbReference>
<dbReference type="PANTHER" id="PTHR22765">
    <property type="entry name" value="RING FINGER AND PROTEASE ASSOCIATED DOMAIN-CONTAINING"/>
    <property type="match status" value="1"/>
</dbReference>
<dbReference type="InterPro" id="IPR051826">
    <property type="entry name" value="E3_ubiquitin-ligase_domain"/>
</dbReference>
<gene>
    <name evidence="4" type="ORF">SeMB42_g07963</name>
</gene>
<keyword evidence="1" id="KW-0862">Zinc</keyword>
<dbReference type="InterPro" id="IPR001841">
    <property type="entry name" value="Znf_RING"/>
</dbReference>
<dbReference type="AlphaFoldDB" id="A0A507BRY4"/>
<evidence type="ECO:0000256" key="2">
    <source>
        <dbReference type="SAM" id="MobiDB-lite"/>
    </source>
</evidence>
<keyword evidence="1" id="KW-0863">Zinc-finger</keyword>
<name>A0A507BRY4_9FUNG</name>
<proteinExistence type="predicted"/>